<dbReference type="Proteomes" id="UP000480246">
    <property type="component" value="Unassembled WGS sequence"/>
</dbReference>
<gene>
    <name evidence="1" type="ORF">F9U64_00060</name>
</gene>
<reference evidence="1 2" key="1">
    <citation type="submission" date="2019-10" db="EMBL/GenBank/DDBJ databases">
        <title>Gracilibacillus sp. nov. isolated from rice seeds.</title>
        <authorList>
            <person name="He S."/>
        </authorList>
    </citation>
    <scope>NUCLEOTIDE SEQUENCE [LARGE SCALE GENOMIC DNA]</scope>
    <source>
        <strain evidence="1 2">TD8</strain>
    </source>
</reference>
<dbReference type="EMBL" id="WEID01000001">
    <property type="protein sequence ID" value="KAB8139464.1"/>
    <property type="molecule type" value="Genomic_DNA"/>
</dbReference>
<dbReference type="AlphaFoldDB" id="A0A7C8L1A9"/>
<organism evidence="1 2">
    <name type="scientific">Gracilibacillus oryzae</name>
    <dbReference type="NCBI Taxonomy" id="1672701"/>
    <lineage>
        <taxon>Bacteria</taxon>
        <taxon>Bacillati</taxon>
        <taxon>Bacillota</taxon>
        <taxon>Bacilli</taxon>
        <taxon>Bacillales</taxon>
        <taxon>Bacillaceae</taxon>
        <taxon>Gracilibacillus</taxon>
    </lineage>
</organism>
<evidence type="ECO:0000313" key="1">
    <source>
        <dbReference type="EMBL" id="KAB8139464.1"/>
    </source>
</evidence>
<accession>A0A7C8L1A9</accession>
<sequence>MQKFAIKLFSFPFYLHFEAYDDSIEDILEHRGCFSIHYRDSGRKVLTFSDGKSYRAEVPSFTIEITDSRQLAEAFRKWFDFACGNNMWVLTQNAGIDYINNYASFTDPLILYTNHDAYGITLLSQDHRFQTAKQVEEYITKYIDY</sequence>
<dbReference type="OrthoDB" id="2939946at2"/>
<proteinExistence type="predicted"/>
<evidence type="ECO:0000313" key="2">
    <source>
        <dbReference type="Proteomes" id="UP000480246"/>
    </source>
</evidence>
<protein>
    <submittedName>
        <fullName evidence="1">Uncharacterized protein</fullName>
    </submittedName>
</protein>
<name>A0A7C8L1A9_9BACI</name>
<comment type="caution">
    <text evidence="1">The sequence shown here is derived from an EMBL/GenBank/DDBJ whole genome shotgun (WGS) entry which is preliminary data.</text>
</comment>
<dbReference type="RefSeq" id="WP_153400739.1">
    <property type="nucleotide sequence ID" value="NZ_ML762424.1"/>
</dbReference>
<keyword evidence="2" id="KW-1185">Reference proteome</keyword>